<evidence type="ECO:0000256" key="2">
    <source>
        <dbReference type="ARBA" id="ARBA00022527"/>
    </source>
</evidence>
<reference evidence="12" key="1">
    <citation type="submission" date="2020-11" db="EMBL/GenBank/DDBJ databases">
        <authorList>
            <person name="Koelle M."/>
            <person name="Horta M.A.C."/>
            <person name="Nowrousian M."/>
            <person name="Ohm R.A."/>
            <person name="Benz P."/>
            <person name="Pilgard A."/>
        </authorList>
    </citation>
    <scope>NUCLEOTIDE SEQUENCE</scope>
    <source>
        <strain evidence="12">FPRL280</strain>
    </source>
</reference>
<evidence type="ECO:0000313" key="13">
    <source>
        <dbReference type="Proteomes" id="UP000639403"/>
    </source>
</evidence>
<feature type="domain" description="Protein kinase" evidence="11">
    <location>
        <begin position="257"/>
        <end position="518"/>
    </location>
</feature>
<evidence type="ECO:0000256" key="6">
    <source>
        <dbReference type="ARBA" id="ARBA00022840"/>
    </source>
</evidence>
<name>A0A8H7P5B6_9APHY</name>
<evidence type="ECO:0000259" key="11">
    <source>
        <dbReference type="PROSITE" id="PS50011"/>
    </source>
</evidence>
<evidence type="ECO:0000256" key="1">
    <source>
        <dbReference type="ARBA" id="ARBA00012513"/>
    </source>
</evidence>
<dbReference type="PANTHER" id="PTHR44329:SF285">
    <property type="entry name" value="V-MOS MOLONEY MURINE SARCOMA VIRAL ONCO HOMOLOG"/>
    <property type="match status" value="1"/>
</dbReference>
<feature type="compositionally biased region" description="Low complexity" evidence="10">
    <location>
        <begin position="538"/>
        <end position="550"/>
    </location>
</feature>
<feature type="binding site" evidence="9">
    <location>
        <position position="284"/>
    </location>
    <ligand>
        <name>ATP</name>
        <dbReference type="ChEBI" id="CHEBI:30616"/>
    </ligand>
</feature>
<dbReference type="PROSITE" id="PS00108">
    <property type="entry name" value="PROTEIN_KINASE_ST"/>
    <property type="match status" value="1"/>
</dbReference>
<dbReference type="InterPro" id="IPR011009">
    <property type="entry name" value="Kinase-like_dom_sf"/>
</dbReference>
<evidence type="ECO:0000313" key="12">
    <source>
        <dbReference type="EMBL" id="KAF9816977.1"/>
    </source>
</evidence>
<dbReference type="Gene3D" id="1.10.510.10">
    <property type="entry name" value="Transferase(Phosphotransferase) domain 1"/>
    <property type="match status" value="1"/>
</dbReference>
<dbReference type="InterPro" id="IPR051681">
    <property type="entry name" value="Ser/Thr_Kinases-Pseudokinases"/>
</dbReference>
<dbReference type="InterPro" id="IPR017441">
    <property type="entry name" value="Protein_kinase_ATP_BS"/>
</dbReference>
<evidence type="ECO:0000256" key="9">
    <source>
        <dbReference type="PROSITE-ProRule" id="PRU10141"/>
    </source>
</evidence>
<dbReference type="SUPFAM" id="SSF56112">
    <property type="entry name" value="Protein kinase-like (PK-like)"/>
    <property type="match status" value="1"/>
</dbReference>
<evidence type="ECO:0000256" key="5">
    <source>
        <dbReference type="ARBA" id="ARBA00022777"/>
    </source>
</evidence>
<protein>
    <recommendedName>
        <fullName evidence="1">non-specific serine/threonine protein kinase</fullName>
        <ecNumber evidence="1">2.7.11.1</ecNumber>
    </recommendedName>
</protein>
<dbReference type="PROSITE" id="PS50011">
    <property type="entry name" value="PROTEIN_KINASE_DOM"/>
    <property type="match status" value="1"/>
</dbReference>
<proteinExistence type="predicted"/>
<evidence type="ECO:0000256" key="3">
    <source>
        <dbReference type="ARBA" id="ARBA00022679"/>
    </source>
</evidence>
<evidence type="ECO:0000256" key="8">
    <source>
        <dbReference type="ARBA" id="ARBA00048679"/>
    </source>
</evidence>
<organism evidence="12 13">
    <name type="scientific">Rhodonia placenta</name>
    <dbReference type="NCBI Taxonomy" id="104341"/>
    <lineage>
        <taxon>Eukaryota</taxon>
        <taxon>Fungi</taxon>
        <taxon>Dikarya</taxon>
        <taxon>Basidiomycota</taxon>
        <taxon>Agaricomycotina</taxon>
        <taxon>Agaricomycetes</taxon>
        <taxon>Polyporales</taxon>
        <taxon>Adustoporiaceae</taxon>
        <taxon>Rhodonia</taxon>
    </lineage>
</organism>
<dbReference type="SMART" id="SM00220">
    <property type="entry name" value="S_TKc"/>
    <property type="match status" value="1"/>
</dbReference>
<dbReference type="EMBL" id="JADOXO010000049">
    <property type="protein sequence ID" value="KAF9816977.1"/>
    <property type="molecule type" value="Genomic_DNA"/>
</dbReference>
<evidence type="ECO:0000256" key="4">
    <source>
        <dbReference type="ARBA" id="ARBA00022741"/>
    </source>
</evidence>
<keyword evidence="4 9" id="KW-0547">Nucleotide-binding</keyword>
<comment type="catalytic activity">
    <reaction evidence="8">
        <text>L-seryl-[protein] + ATP = O-phospho-L-seryl-[protein] + ADP + H(+)</text>
        <dbReference type="Rhea" id="RHEA:17989"/>
        <dbReference type="Rhea" id="RHEA-COMP:9863"/>
        <dbReference type="Rhea" id="RHEA-COMP:11604"/>
        <dbReference type="ChEBI" id="CHEBI:15378"/>
        <dbReference type="ChEBI" id="CHEBI:29999"/>
        <dbReference type="ChEBI" id="CHEBI:30616"/>
        <dbReference type="ChEBI" id="CHEBI:83421"/>
        <dbReference type="ChEBI" id="CHEBI:456216"/>
        <dbReference type="EC" id="2.7.11.1"/>
    </reaction>
</comment>
<dbReference type="InterPro" id="IPR000719">
    <property type="entry name" value="Prot_kinase_dom"/>
</dbReference>
<evidence type="ECO:0000256" key="7">
    <source>
        <dbReference type="ARBA" id="ARBA00047899"/>
    </source>
</evidence>
<gene>
    <name evidence="12" type="ORF">IEO21_03742</name>
</gene>
<reference evidence="12" key="2">
    <citation type="journal article" name="Front. Microbiol.">
        <title>Degradative Capacity of Two Strains of Rhodonia placenta: From Phenotype to Genotype.</title>
        <authorList>
            <person name="Kolle M."/>
            <person name="Horta M.A.C."/>
            <person name="Nowrousian M."/>
            <person name="Ohm R.A."/>
            <person name="Benz J.P."/>
            <person name="Pilgard A."/>
        </authorList>
    </citation>
    <scope>NUCLEOTIDE SEQUENCE</scope>
    <source>
        <strain evidence="12">FPRL280</strain>
    </source>
</reference>
<sequence length="750" mass="84453">MFTTVLIRSSCFNQILLFLQDQEDKVFLKRFLRRQEIEDEIRRCDRSLDDAFKVLDVNKLHEYSKRKQRIVDISNQFGFLPSEISSLTSGQASPMSVRSGDRDGVKPVTIAVALQDIVAAQTKRELDEDLNNLIRQMTRALDKNDDMAIIRVLQIGRHEMPEAIVALQRALKKEIGPWNLARGHDSAALEYLSALVSANDHQESKGMAADLPHDDSSRVPMELERLEKKFMKAGLDALRRNSDQTSFPRWTITQYEINLEQKIGMGFYSDVFRGSWLGRTVAIKVLQKSNEVQEQLFMNEATVWTRLKHSNVLELLGSSSPSSSSWFFVSPYYENGNLVSFLSRLPQLEAAFILRATHDIAKGMAYLHSMNILHGDLKGANVLVGNEQECLICDFGQSQLKSELYKINGKPLSHGTFRWRAPELMSGPAHLEKPVDVYAFSICCIEVLGKGELPWGSDVNDDEIRVSVRDYKIRPNIPQTVLEKEQQDGLIRVVEQCWAQDPSLRVSFRAVVKALERLRSSKLPPVITSESTHNSVHSSAPSQAPIAPPSSTLQAEEIYRKIIRDPLDSSLSLPLWHPTPVSLGAVGYYCVPNGEFVTLFNAFDPRASSNRHAERIPSLIGYGKVSTGVRPRHKRNLVQRMLDDIRASSSFRFRARAPSETKVARTYVHQVQPGQQAAYLFADSLVHRFMRSADLQVPKLWFVANADAVVELYGAQHEVTRDNLSLGVYPSAFALSGFDAHLMHTSHGDA</sequence>
<keyword evidence="5" id="KW-0418">Kinase</keyword>
<feature type="compositionally biased region" description="Polar residues" evidence="10">
    <location>
        <begin position="528"/>
        <end position="537"/>
    </location>
</feature>
<feature type="region of interest" description="Disordered" evidence="10">
    <location>
        <begin position="526"/>
        <end position="550"/>
    </location>
</feature>
<dbReference type="PANTHER" id="PTHR44329">
    <property type="entry name" value="SERINE/THREONINE-PROTEIN KINASE TNNI3K-RELATED"/>
    <property type="match status" value="1"/>
</dbReference>
<dbReference type="CDD" id="cd21037">
    <property type="entry name" value="MLKL_NTD"/>
    <property type="match status" value="1"/>
</dbReference>
<comment type="catalytic activity">
    <reaction evidence="7">
        <text>L-threonyl-[protein] + ATP = O-phospho-L-threonyl-[protein] + ADP + H(+)</text>
        <dbReference type="Rhea" id="RHEA:46608"/>
        <dbReference type="Rhea" id="RHEA-COMP:11060"/>
        <dbReference type="Rhea" id="RHEA-COMP:11605"/>
        <dbReference type="ChEBI" id="CHEBI:15378"/>
        <dbReference type="ChEBI" id="CHEBI:30013"/>
        <dbReference type="ChEBI" id="CHEBI:30616"/>
        <dbReference type="ChEBI" id="CHEBI:61977"/>
        <dbReference type="ChEBI" id="CHEBI:456216"/>
        <dbReference type="EC" id="2.7.11.1"/>
    </reaction>
</comment>
<dbReference type="Pfam" id="PF07714">
    <property type="entry name" value="PK_Tyr_Ser-Thr"/>
    <property type="match status" value="1"/>
</dbReference>
<dbReference type="InterPro" id="IPR008271">
    <property type="entry name" value="Ser/Thr_kinase_AS"/>
</dbReference>
<dbReference type="PROSITE" id="PS00107">
    <property type="entry name" value="PROTEIN_KINASE_ATP"/>
    <property type="match status" value="1"/>
</dbReference>
<evidence type="ECO:0000256" key="10">
    <source>
        <dbReference type="SAM" id="MobiDB-lite"/>
    </source>
</evidence>
<keyword evidence="6 9" id="KW-0067">ATP-binding</keyword>
<dbReference type="InterPro" id="IPR059179">
    <property type="entry name" value="MLKL-like_MCAfunc"/>
</dbReference>
<keyword evidence="2" id="KW-0723">Serine/threonine-protein kinase</keyword>
<keyword evidence="3" id="KW-0808">Transferase</keyword>
<accession>A0A8H7P5B6</accession>
<dbReference type="InterPro" id="IPR001245">
    <property type="entry name" value="Ser-Thr/Tyr_kinase_cat_dom"/>
</dbReference>
<dbReference type="GO" id="GO:0004674">
    <property type="term" value="F:protein serine/threonine kinase activity"/>
    <property type="evidence" value="ECO:0007669"/>
    <property type="project" value="UniProtKB-KW"/>
</dbReference>
<dbReference type="GO" id="GO:0005524">
    <property type="term" value="F:ATP binding"/>
    <property type="evidence" value="ECO:0007669"/>
    <property type="project" value="UniProtKB-UniRule"/>
</dbReference>
<comment type="caution">
    <text evidence="12">The sequence shown here is derived from an EMBL/GenBank/DDBJ whole genome shotgun (WGS) entry which is preliminary data.</text>
</comment>
<dbReference type="EC" id="2.7.11.1" evidence="1"/>
<dbReference type="AlphaFoldDB" id="A0A8H7P5B6"/>
<dbReference type="Proteomes" id="UP000639403">
    <property type="component" value="Unassembled WGS sequence"/>
</dbReference>